<dbReference type="EMBL" id="MUJZ01001615">
    <property type="protein sequence ID" value="OTF83918.1"/>
    <property type="molecule type" value="Genomic_DNA"/>
</dbReference>
<evidence type="ECO:0000313" key="2">
    <source>
        <dbReference type="EMBL" id="OTF83918.1"/>
    </source>
</evidence>
<feature type="non-terminal residue" evidence="2">
    <location>
        <position position="161"/>
    </location>
</feature>
<dbReference type="AlphaFoldDB" id="A0A1Y3BV92"/>
<reference evidence="2 3" key="1">
    <citation type="submission" date="2017-03" db="EMBL/GenBank/DDBJ databases">
        <title>Genome Survey of Euroglyphus maynei.</title>
        <authorList>
            <person name="Arlian L.G."/>
            <person name="Morgan M.S."/>
            <person name="Rider S.D."/>
        </authorList>
    </citation>
    <scope>NUCLEOTIDE SEQUENCE [LARGE SCALE GENOMIC DNA]</scope>
    <source>
        <strain evidence="2">Arlian Lab</strain>
        <tissue evidence="2">Whole body</tissue>
    </source>
</reference>
<gene>
    <name evidence="2" type="ORF">BLA29_010775</name>
</gene>
<dbReference type="Pfam" id="PF05428">
    <property type="entry name" value="CRF-BP_N"/>
    <property type="match status" value="1"/>
</dbReference>
<dbReference type="GO" id="GO:0009755">
    <property type="term" value="P:hormone-mediated signaling pathway"/>
    <property type="evidence" value="ECO:0007669"/>
    <property type="project" value="TreeGrafter"/>
</dbReference>
<comment type="caution">
    <text evidence="2">The sequence shown here is derived from an EMBL/GenBank/DDBJ whole genome shotgun (WGS) entry which is preliminary data.</text>
</comment>
<name>A0A1Y3BV92_EURMA</name>
<dbReference type="GO" id="GO:0005615">
    <property type="term" value="C:extracellular space"/>
    <property type="evidence" value="ECO:0007669"/>
    <property type="project" value="TreeGrafter"/>
</dbReference>
<dbReference type="PANTHER" id="PTHR10278">
    <property type="entry name" value="CORTICOTROPIN-RELEASING FACTOR-BINDING PROTEIN"/>
    <property type="match status" value="1"/>
</dbReference>
<evidence type="ECO:0000313" key="3">
    <source>
        <dbReference type="Proteomes" id="UP000194236"/>
    </source>
</evidence>
<dbReference type="InterPro" id="IPR056177">
    <property type="entry name" value="CRF-BP_N"/>
</dbReference>
<protein>
    <recommendedName>
        <fullName evidence="1">Corticotropin-releasing factor binding protein N-terminal domain-containing protein</fullName>
    </recommendedName>
</protein>
<dbReference type="GO" id="GO:0051424">
    <property type="term" value="F:corticotropin-releasing hormone binding"/>
    <property type="evidence" value="ECO:0007669"/>
    <property type="project" value="InterPro"/>
</dbReference>
<evidence type="ECO:0000259" key="1">
    <source>
        <dbReference type="Pfam" id="PF05428"/>
    </source>
</evidence>
<dbReference type="InterPro" id="IPR008435">
    <property type="entry name" value="CRF-bd"/>
</dbReference>
<dbReference type="PANTHER" id="PTHR10278:SF0">
    <property type="entry name" value="CORTICOTROPIN-RELEASING FACTOR-BINDING PROTEIN"/>
    <property type="match status" value="1"/>
</dbReference>
<sequence length="161" mass="18654">MYDRSCNIYLIAPVDKIITITFKQKNGNFECDNNHDNYIDSLDGWNYYGHSYPATNDPNFNFKTRKQSFCQPGTVRAFSFNAGMIQYRFKFGGGFTFKVEFHENKYPCTIFIQGSENIDGKIRLDLNAIHTRDCTIYIVQTRYTKGRFIGLSLEITSMNIG</sequence>
<organism evidence="2 3">
    <name type="scientific">Euroglyphus maynei</name>
    <name type="common">Mayne's house dust mite</name>
    <dbReference type="NCBI Taxonomy" id="6958"/>
    <lineage>
        <taxon>Eukaryota</taxon>
        <taxon>Metazoa</taxon>
        <taxon>Ecdysozoa</taxon>
        <taxon>Arthropoda</taxon>
        <taxon>Chelicerata</taxon>
        <taxon>Arachnida</taxon>
        <taxon>Acari</taxon>
        <taxon>Acariformes</taxon>
        <taxon>Sarcoptiformes</taxon>
        <taxon>Astigmata</taxon>
        <taxon>Psoroptidia</taxon>
        <taxon>Analgoidea</taxon>
        <taxon>Pyroglyphidae</taxon>
        <taxon>Pyroglyphinae</taxon>
        <taxon>Euroglyphus</taxon>
    </lineage>
</organism>
<feature type="domain" description="Corticotropin-releasing factor binding protein N-terminal" evidence="1">
    <location>
        <begin position="5"/>
        <end position="100"/>
    </location>
</feature>
<proteinExistence type="predicted"/>
<dbReference type="Proteomes" id="UP000194236">
    <property type="component" value="Unassembled WGS sequence"/>
</dbReference>
<accession>A0A1Y3BV92</accession>
<dbReference type="GO" id="GO:0051460">
    <property type="term" value="P:negative regulation of corticotropin secretion"/>
    <property type="evidence" value="ECO:0007669"/>
    <property type="project" value="TreeGrafter"/>
</dbReference>
<keyword evidence="3" id="KW-1185">Reference proteome</keyword>